<evidence type="ECO:0000313" key="1">
    <source>
        <dbReference type="Ensembl" id="ENSLOCP00000020261.1"/>
    </source>
</evidence>
<evidence type="ECO:0000313" key="2">
    <source>
        <dbReference type="Proteomes" id="UP000018468"/>
    </source>
</evidence>
<protein>
    <recommendedName>
        <fullName evidence="3">Endonuclease/exonuclease/phosphatase domain-containing protein</fullName>
    </recommendedName>
</protein>
<dbReference type="Proteomes" id="UP000018468">
    <property type="component" value="Linkage group LG8"/>
</dbReference>
<name>W5NI02_LEPOC</name>
<sequence length="335" mass="37517">TLIISLASHYIIDVVCLQETHIENQVEGYYTIGGFDLISSTLDAKFVCTTYVRSNVTHASLISSSTFCDIIQVGGLRIANEYKPPREHWGQACFLLLNTLQCTWVTLIVNTHVHWLRLCKICGMGNQQLSHSPMIPRNTGPFTRQDEYSQDLCWVSTIASQTVLDEFPHSQHRPLLIHVGLQLPLIHSSAKKHWNFRKANWELYSNTLVTQGWAVAIVFTPGSPLPVKSTSNNSIIPCGCRPVFTPCLNEECKALLEEYEASGDLVIADHLIESLDSARRSHWEETTEKLNFTQSSLKCWNLIHRLGAAHKPPIQARSAVSPIAVASHLLQVLKA</sequence>
<dbReference type="HOGENOM" id="CLU_031817_0_0_1"/>
<dbReference type="STRING" id="7918.ENSLOCP00000020261"/>
<dbReference type="InParanoid" id="W5NI02"/>
<dbReference type="EMBL" id="AHAT01008610">
    <property type="status" value="NOT_ANNOTATED_CDS"/>
    <property type="molecule type" value="Genomic_DNA"/>
</dbReference>
<keyword evidence="2" id="KW-1185">Reference proteome</keyword>
<reference evidence="1" key="3">
    <citation type="submission" date="2025-09" db="UniProtKB">
        <authorList>
            <consortium name="Ensembl"/>
        </authorList>
    </citation>
    <scope>IDENTIFICATION</scope>
</reference>
<reference evidence="1" key="2">
    <citation type="submission" date="2025-08" db="UniProtKB">
        <authorList>
            <consortium name="Ensembl"/>
        </authorList>
    </citation>
    <scope>IDENTIFICATION</scope>
</reference>
<evidence type="ECO:0008006" key="3">
    <source>
        <dbReference type="Google" id="ProtNLM"/>
    </source>
</evidence>
<reference evidence="2" key="1">
    <citation type="submission" date="2011-12" db="EMBL/GenBank/DDBJ databases">
        <title>The Draft Genome of Lepisosteus oculatus.</title>
        <authorList>
            <consortium name="The Broad Institute Genome Assembly &amp; Analysis Group"/>
            <consortium name="Computational R&amp;D Group"/>
            <consortium name="and Sequencing Platform"/>
            <person name="Di Palma F."/>
            <person name="Alfoldi J."/>
            <person name="Johnson J."/>
            <person name="Berlin A."/>
            <person name="Gnerre S."/>
            <person name="Jaffe D."/>
            <person name="MacCallum I."/>
            <person name="Young S."/>
            <person name="Walker B.J."/>
            <person name="Lander E.S."/>
            <person name="Lindblad-Toh K."/>
        </authorList>
    </citation>
    <scope>NUCLEOTIDE SEQUENCE [LARGE SCALE GENOMIC DNA]</scope>
</reference>
<proteinExistence type="predicted"/>
<accession>W5NI02</accession>
<dbReference type="PANTHER" id="PTHR36688:SF2">
    <property type="entry name" value="ENDONUCLEASE_EXONUCLEASE_PHOSPHATASE DOMAIN-CONTAINING PROTEIN"/>
    <property type="match status" value="1"/>
</dbReference>
<dbReference type="AlphaFoldDB" id="W5NI02"/>
<dbReference type="SUPFAM" id="SSF56219">
    <property type="entry name" value="DNase I-like"/>
    <property type="match status" value="1"/>
</dbReference>
<dbReference type="OMA" id="RKANWEL"/>
<dbReference type="InterPro" id="IPR036691">
    <property type="entry name" value="Endo/exonu/phosph_ase_sf"/>
</dbReference>
<dbReference type="eggNOG" id="ENOG502SJ4E">
    <property type="taxonomic scope" value="Eukaryota"/>
</dbReference>
<dbReference type="GeneTree" id="ENSGT00940000163483"/>
<dbReference type="PANTHER" id="PTHR36688">
    <property type="entry name" value="ENDO/EXONUCLEASE/PHOSPHATASE DOMAIN-CONTAINING PROTEIN"/>
    <property type="match status" value="1"/>
</dbReference>
<organism evidence="1 2">
    <name type="scientific">Lepisosteus oculatus</name>
    <name type="common">Spotted gar</name>
    <dbReference type="NCBI Taxonomy" id="7918"/>
    <lineage>
        <taxon>Eukaryota</taxon>
        <taxon>Metazoa</taxon>
        <taxon>Chordata</taxon>
        <taxon>Craniata</taxon>
        <taxon>Vertebrata</taxon>
        <taxon>Euteleostomi</taxon>
        <taxon>Actinopterygii</taxon>
        <taxon>Neopterygii</taxon>
        <taxon>Holostei</taxon>
        <taxon>Semionotiformes</taxon>
        <taxon>Lepisosteidae</taxon>
        <taxon>Lepisosteus</taxon>
    </lineage>
</organism>
<dbReference type="InterPro" id="IPR052560">
    <property type="entry name" value="RdDP_mobile_element"/>
</dbReference>
<dbReference type="Ensembl" id="ENSLOCT00000020295.1">
    <property type="protein sequence ID" value="ENSLOCP00000020261.1"/>
    <property type="gene ID" value="ENSLOCG00000016407.1"/>
</dbReference>